<comment type="cofactor">
    <cofactor evidence="6">
        <name>Zn(2+)</name>
        <dbReference type="ChEBI" id="CHEBI:29105"/>
    </cofactor>
    <text evidence="6">Binds 1 zinc ion per subunit.</text>
</comment>
<dbReference type="CDD" id="cd06461">
    <property type="entry name" value="M2_ACE"/>
    <property type="match status" value="1"/>
</dbReference>
<keyword evidence="6" id="KW-0482">Metalloprotease</keyword>
<evidence type="ECO:0000313" key="8">
    <source>
        <dbReference type="EMBL" id="CAL8102819.1"/>
    </source>
</evidence>
<dbReference type="SUPFAM" id="SSF55486">
    <property type="entry name" value="Metalloproteases ('zincins'), catalytic domain"/>
    <property type="match status" value="1"/>
</dbReference>
<evidence type="ECO:0000256" key="5">
    <source>
        <dbReference type="PROSITE-ProRule" id="PRU01355"/>
    </source>
</evidence>
<keyword evidence="6" id="KW-0862">Zinc</keyword>
<dbReference type="EC" id="3.4.-.-" evidence="6"/>
<dbReference type="Proteomes" id="UP001642540">
    <property type="component" value="Unassembled WGS sequence"/>
</dbReference>
<comment type="caution">
    <text evidence="5">Lacks conserved residue(s) required for the propagation of feature annotation.</text>
</comment>
<dbReference type="InterPro" id="IPR001548">
    <property type="entry name" value="Peptidase_M2"/>
</dbReference>
<keyword evidence="9" id="KW-1185">Reference proteome</keyword>
<protein>
    <recommendedName>
        <fullName evidence="6">Angiotensin-converting enzyme</fullName>
        <ecNumber evidence="6">3.4.-.-</ecNumber>
    </recommendedName>
</protein>
<comment type="caution">
    <text evidence="8">The sequence shown here is derived from an EMBL/GenBank/DDBJ whole genome shotgun (WGS) entry which is preliminary data.</text>
</comment>
<evidence type="ECO:0000256" key="1">
    <source>
        <dbReference type="ARBA" id="ARBA00008139"/>
    </source>
</evidence>
<feature type="chain" id="PRO_5045082441" description="Angiotensin-converting enzyme" evidence="7">
    <location>
        <begin position="24"/>
        <end position="690"/>
    </location>
</feature>
<keyword evidence="6" id="KW-0479">Metal-binding</keyword>
<reference evidence="8 9" key="1">
    <citation type="submission" date="2024-08" db="EMBL/GenBank/DDBJ databases">
        <authorList>
            <person name="Cucini C."/>
            <person name="Frati F."/>
        </authorList>
    </citation>
    <scope>NUCLEOTIDE SEQUENCE [LARGE SCALE GENOMIC DNA]</scope>
</reference>
<gene>
    <name evidence="8" type="ORF">ODALV1_LOCUS11260</name>
</gene>
<dbReference type="EMBL" id="CAXLJM020000034">
    <property type="protein sequence ID" value="CAL8102819.1"/>
    <property type="molecule type" value="Genomic_DNA"/>
</dbReference>
<feature type="signal peptide" evidence="7">
    <location>
        <begin position="1"/>
        <end position="23"/>
    </location>
</feature>
<accession>A0ABP1QH56</accession>
<keyword evidence="6" id="KW-0121">Carboxypeptidase</keyword>
<sequence>MMGEYNLLMLAVFLFAVLICVNSDVDHQPVNFYLEPYLHPTTKQWKQLEKPYPTPRKPSQVKKFRVMGDHLNITVDLSLTETEALKFLQDIDHEDRELIHKKTVAAWDQDTDMASKEKRIAYFELVEKRTAFNREMWKRAAIYPWETFRNRTIRRAFKSILVGGNEALPDKTQQELNEISGKMSYIYSTATICPYNKDGVQPSKEDCTLTQSDIEAKLSETDDYKEGKYYWKAWHDAVRDIGKGYPRFVEILNEVAILNDYPDAQEYYMSQYETDFLNLRAHEIMGRIFPLYEQLHAYARRKLREHFEGQEHEGEITVDGAIPLHVLKNLYGQRWDAIYDILVPYPELPRIDIGAEMERLGYTQKKMFEDGDQFYQSIGFDKLRKEFWDDSIIERIPGREMACHATAWDLSDRKSFRIRMCTQITMNDYRTIHHELGHIHYYMQYADRHKQLAAGANPGFHEAIGDTIAFSVNSVSHLQKLGLLSKEHKNHGKHAINQLLLHALSFVVDTPWVLSLEQWRWDVLAGKILPKDYNCHWWKLRHHFQGVTPSAKRKPTDFDPATKYHIPNDAQYINYFIAKILTFQFHEALCITAKQYDPDDPSKPLHDCSIYGSKEAGKQFADMLRIGSSAPWQDALEIVTGVRDLNAEPILDYYKPLYEWLVKENAKYNETVGWQNLHPDVDYSFCEKED</sequence>
<comment type="similarity">
    <text evidence="1 5 6">Belongs to the peptidase M2 family.</text>
</comment>
<name>A0ABP1QH56_9HEXA</name>
<dbReference type="PANTHER" id="PTHR10514:SF45">
    <property type="entry name" value="ANGIOTENSIN-CONVERTING ENZYME"/>
    <property type="match status" value="1"/>
</dbReference>
<feature type="disulfide bond" evidence="5">
    <location>
        <begin position="403"/>
        <end position="421"/>
    </location>
</feature>
<evidence type="ECO:0000313" key="9">
    <source>
        <dbReference type="Proteomes" id="UP001642540"/>
    </source>
</evidence>
<evidence type="ECO:0000256" key="7">
    <source>
        <dbReference type="SAM" id="SignalP"/>
    </source>
</evidence>
<dbReference type="PANTHER" id="PTHR10514">
    <property type="entry name" value="ANGIOTENSIN-CONVERTING ENZYME"/>
    <property type="match status" value="1"/>
</dbReference>
<dbReference type="PROSITE" id="PS52011">
    <property type="entry name" value="PEPTIDASE_M2"/>
    <property type="match status" value="1"/>
</dbReference>
<evidence type="ECO:0000256" key="6">
    <source>
        <dbReference type="RuleBase" id="RU361144"/>
    </source>
</evidence>
<evidence type="ECO:0000256" key="4">
    <source>
        <dbReference type="ARBA" id="ARBA00023180"/>
    </source>
</evidence>
<keyword evidence="4 6" id="KW-0325">Glycoprotein</keyword>
<keyword evidence="2 7" id="KW-0732">Signal</keyword>
<feature type="disulfide bond" evidence="5">
    <location>
        <begin position="590"/>
        <end position="608"/>
    </location>
</feature>
<keyword evidence="3 5" id="KW-1015">Disulfide bond</keyword>
<dbReference type="PRINTS" id="PR00791">
    <property type="entry name" value="PEPDIPTASEA"/>
</dbReference>
<organism evidence="8 9">
    <name type="scientific">Orchesella dallaii</name>
    <dbReference type="NCBI Taxonomy" id="48710"/>
    <lineage>
        <taxon>Eukaryota</taxon>
        <taxon>Metazoa</taxon>
        <taxon>Ecdysozoa</taxon>
        <taxon>Arthropoda</taxon>
        <taxon>Hexapoda</taxon>
        <taxon>Collembola</taxon>
        <taxon>Entomobryomorpha</taxon>
        <taxon>Entomobryoidea</taxon>
        <taxon>Orchesellidae</taxon>
        <taxon>Orchesellinae</taxon>
        <taxon>Orchesella</taxon>
    </lineage>
</organism>
<keyword evidence="6" id="KW-0645">Protease</keyword>
<evidence type="ECO:0000256" key="3">
    <source>
        <dbReference type="ARBA" id="ARBA00023157"/>
    </source>
</evidence>
<keyword evidence="6" id="KW-0378">Hydrolase</keyword>
<proteinExistence type="inferred from homology"/>
<dbReference type="Pfam" id="PF01401">
    <property type="entry name" value="Peptidase_M2"/>
    <property type="match status" value="1"/>
</dbReference>
<evidence type="ECO:0000256" key="2">
    <source>
        <dbReference type="ARBA" id="ARBA00022729"/>
    </source>
</evidence>
<dbReference type="Gene3D" id="1.10.1370.30">
    <property type="match status" value="1"/>
</dbReference>